<accession>A0A9N9Q7E9</accession>
<dbReference type="EMBL" id="CAJVRM010000684">
    <property type="protein sequence ID" value="CAG8982695.1"/>
    <property type="molecule type" value="Genomic_DNA"/>
</dbReference>
<gene>
    <name evidence="2" type="ORF">HYALB_00000976</name>
</gene>
<dbReference type="SUPFAM" id="SSF56112">
    <property type="entry name" value="Protein kinase-like (PK-like)"/>
    <property type="match status" value="1"/>
</dbReference>
<dbReference type="AlphaFoldDB" id="A0A9N9Q7E9"/>
<protein>
    <submittedName>
        <fullName evidence="2">Uncharacterized protein</fullName>
    </submittedName>
</protein>
<dbReference type="OrthoDB" id="3487140at2759"/>
<feature type="compositionally biased region" description="Polar residues" evidence="1">
    <location>
        <begin position="33"/>
        <end position="44"/>
    </location>
</feature>
<keyword evidence="3" id="KW-1185">Reference proteome</keyword>
<organism evidence="2 3">
    <name type="scientific">Hymenoscyphus albidus</name>
    <dbReference type="NCBI Taxonomy" id="595503"/>
    <lineage>
        <taxon>Eukaryota</taxon>
        <taxon>Fungi</taxon>
        <taxon>Dikarya</taxon>
        <taxon>Ascomycota</taxon>
        <taxon>Pezizomycotina</taxon>
        <taxon>Leotiomycetes</taxon>
        <taxon>Helotiales</taxon>
        <taxon>Helotiaceae</taxon>
        <taxon>Hymenoscyphus</taxon>
    </lineage>
</organism>
<evidence type="ECO:0000313" key="3">
    <source>
        <dbReference type="Proteomes" id="UP000701801"/>
    </source>
</evidence>
<sequence length="311" mass="35642">MLTKSRIHTIPTQWQREVPDDNDYDHLPAFADASSNSSTIPHPNSKTREVANEAPTQISNNHEALPPRVIQIDTPANTLIALDSYKAQRKDKERREENIGDFSEAEVSMTMELYVGGKGIAVTAQPVNLHGNNRMFVCTQLPIQEHKLDFPDTFIVKQVDNQDEHNTYEQIQGLQGSYIPRCYGETTWHDKEVQYTGIALEFLEGYGTLEPGMDDQEKALIQKKCEAAIEAIGMGGVYHGDIAFRNLMWHPFKKEIRVIDFECSKSKMEEWVRDNECRRALGRRSPSFQEQNFIDLRSIFRKKYSRDCGSI</sequence>
<dbReference type="Proteomes" id="UP000701801">
    <property type="component" value="Unassembled WGS sequence"/>
</dbReference>
<reference evidence="2" key="1">
    <citation type="submission" date="2021-07" db="EMBL/GenBank/DDBJ databases">
        <authorList>
            <person name="Durling M."/>
        </authorList>
    </citation>
    <scope>NUCLEOTIDE SEQUENCE</scope>
</reference>
<dbReference type="InterPro" id="IPR011009">
    <property type="entry name" value="Kinase-like_dom_sf"/>
</dbReference>
<comment type="caution">
    <text evidence="2">The sequence shown here is derived from an EMBL/GenBank/DDBJ whole genome shotgun (WGS) entry which is preliminary data.</text>
</comment>
<feature type="region of interest" description="Disordered" evidence="1">
    <location>
        <begin position="1"/>
        <end position="52"/>
    </location>
</feature>
<proteinExistence type="predicted"/>
<evidence type="ECO:0000313" key="2">
    <source>
        <dbReference type="EMBL" id="CAG8982695.1"/>
    </source>
</evidence>
<evidence type="ECO:0000256" key="1">
    <source>
        <dbReference type="SAM" id="MobiDB-lite"/>
    </source>
</evidence>
<name>A0A9N9Q7E9_9HELO</name>